<organism evidence="1 2">
    <name type="scientific">Pararge aegeria aegeria</name>
    <dbReference type="NCBI Taxonomy" id="348720"/>
    <lineage>
        <taxon>Eukaryota</taxon>
        <taxon>Metazoa</taxon>
        <taxon>Ecdysozoa</taxon>
        <taxon>Arthropoda</taxon>
        <taxon>Hexapoda</taxon>
        <taxon>Insecta</taxon>
        <taxon>Pterygota</taxon>
        <taxon>Neoptera</taxon>
        <taxon>Endopterygota</taxon>
        <taxon>Lepidoptera</taxon>
        <taxon>Glossata</taxon>
        <taxon>Ditrysia</taxon>
        <taxon>Papilionoidea</taxon>
        <taxon>Nymphalidae</taxon>
        <taxon>Satyrinae</taxon>
        <taxon>Satyrini</taxon>
        <taxon>Parargina</taxon>
        <taxon>Pararge</taxon>
    </lineage>
</organism>
<comment type="caution">
    <text evidence="1">The sequence shown here is derived from an EMBL/GenBank/DDBJ whole genome shotgun (WGS) entry which is preliminary data.</text>
</comment>
<gene>
    <name evidence="1" type="primary">jg25232</name>
    <name evidence="1" type="ORF">PAEG_LOCUS18646</name>
</gene>
<evidence type="ECO:0000313" key="1">
    <source>
        <dbReference type="EMBL" id="CAH2242318.1"/>
    </source>
</evidence>
<dbReference type="AlphaFoldDB" id="A0A8S4RX97"/>
<accession>A0A8S4RX97</accession>
<sequence length="95" mass="10900">MLRFRAQIVEVMRSTWWKSTIVCNSPLKAQQGDFHIANTLGRRAGQTEVTEDAALYIHSPVLEKMRVGRALQIFAVRIRNEDAKRFVRVRGISTT</sequence>
<name>A0A8S4RX97_9NEOP</name>
<reference evidence="1" key="1">
    <citation type="submission" date="2022-03" db="EMBL/GenBank/DDBJ databases">
        <authorList>
            <person name="Lindestad O."/>
        </authorList>
    </citation>
    <scope>NUCLEOTIDE SEQUENCE</scope>
</reference>
<dbReference type="Proteomes" id="UP000838756">
    <property type="component" value="Unassembled WGS sequence"/>
</dbReference>
<keyword evidence="2" id="KW-1185">Reference proteome</keyword>
<protein>
    <submittedName>
        <fullName evidence="1">Jg25232 protein</fullName>
    </submittedName>
</protein>
<dbReference type="EMBL" id="CAKXAJ010025635">
    <property type="protein sequence ID" value="CAH2242318.1"/>
    <property type="molecule type" value="Genomic_DNA"/>
</dbReference>
<evidence type="ECO:0000313" key="2">
    <source>
        <dbReference type="Proteomes" id="UP000838756"/>
    </source>
</evidence>
<proteinExistence type="predicted"/>